<feature type="non-terminal residue" evidence="1">
    <location>
        <position position="1"/>
    </location>
</feature>
<reference evidence="1" key="1">
    <citation type="submission" date="2021-06" db="EMBL/GenBank/DDBJ databases">
        <authorList>
            <person name="Kallberg Y."/>
            <person name="Tangrot J."/>
            <person name="Rosling A."/>
        </authorList>
    </citation>
    <scope>NUCLEOTIDE SEQUENCE</scope>
    <source>
        <strain evidence="1">FL130A</strain>
    </source>
</reference>
<protein>
    <submittedName>
        <fullName evidence="1">252_t:CDS:1</fullName>
    </submittedName>
</protein>
<evidence type="ECO:0000313" key="2">
    <source>
        <dbReference type="Proteomes" id="UP000789508"/>
    </source>
</evidence>
<comment type="caution">
    <text evidence="1">The sequence shown here is derived from an EMBL/GenBank/DDBJ whole genome shotgun (WGS) entry which is preliminary data.</text>
</comment>
<dbReference type="Proteomes" id="UP000789508">
    <property type="component" value="Unassembled WGS sequence"/>
</dbReference>
<dbReference type="EMBL" id="CAJVPS010049247">
    <property type="protein sequence ID" value="CAG8765914.1"/>
    <property type="molecule type" value="Genomic_DNA"/>
</dbReference>
<proteinExistence type="predicted"/>
<feature type="non-terminal residue" evidence="1">
    <location>
        <position position="124"/>
    </location>
</feature>
<name>A0A9N9J5B7_9GLOM</name>
<accession>A0A9N9J5B7</accession>
<gene>
    <name evidence="1" type="ORF">ALEPTO_LOCUS13870</name>
</gene>
<sequence>TDKKERINKNIYNRFFGSLENLKGLTNLTELDINATDIDNGLEYLPTENLYMFYCASKREEAGVEKIKKVLGLSEKLAGKESDGGNEEKIDRINIFQDYFRASKKFHRQANLLNSIVERLRYKT</sequence>
<dbReference type="AlphaFoldDB" id="A0A9N9J5B7"/>
<dbReference type="OrthoDB" id="2449606at2759"/>
<keyword evidence="2" id="KW-1185">Reference proteome</keyword>
<evidence type="ECO:0000313" key="1">
    <source>
        <dbReference type="EMBL" id="CAG8765914.1"/>
    </source>
</evidence>
<organism evidence="1 2">
    <name type="scientific">Ambispora leptoticha</name>
    <dbReference type="NCBI Taxonomy" id="144679"/>
    <lineage>
        <taxon>Eukaryota</taxon>
        <taxon>Fungi</taxon>
        <taxon>Fungi incertae sedis</taxon>
        <taxon>Mucoromycota</taxon>
        <taxon>Glomeromycotina</taxon>
        <taxon>Glomeromycetes</taxon>
        <taxon>Archaeosporales</taxon>
        <taxon>Ambisporaceae</taxon>
        <taxon>Ambispora</taxon>
    </lineage>
</organism>